<name>A0A2D1U8N7_9SPHI</name>
<keyword evidence="5" id="KW-1185">Reference proteome</keyword>
<dbReference type="InterPro" id="IPR051159">
    <property type="entry name" value="Hexapeptide_acetyltransf"/>
</dbReference>
<evidence type="ECO:0000256" key="2">
    <source>
        <dbReference type="ARBA" id="ARBA00022737"/>
    </source>
</evidence>
<gene>
    <name evidence="4" type="ORF">CPT03_16665</name>
</gene>
<keyword evidence="3" id="KW-0012">Acyltransferase</keyword>
<dbReference type="Pfam" id="PF00132">
    <property type="entry name" value="Hexapep"/>
    <property type="match status" value="1"/>
</dbReference>
<dbReference type="OrthoDB" id="9801697at2"/>
<protein>
    <submittedName>
        <fullName evidence="4">Acetyltransferase</fullName>
    </submittedName>
</protein>
<organism evidence="4 5">
    <name type="scientific">Pedobacter ginsengisoli</name>
    <dbReference type="NCBI Taxonomy" id="363852"/>
    <lineage>
        <taxon>Bacteria</taxon>
        <taxon>Pseudomonadati</taxon>
        <taxon>Bacteroidota</taxon>
        <taxon>Sphingobacteriia</taxon>
        <taxon>Sphingobacteriales</taxon>
        <taxon>Sphingobacteriaceae</taxon>
        <taxon>Pedobacter</taxon>
    </lineage>
</organism>
<dbReference type="CDD" id="cd04647">
    <property type="entry name" value="LbH_MAT_like"/>
    <property type="match status" value="1"/>
</dbReference>
<dbReference type="InterPro" id="IPR001451">
    <property type="entry name" value="Hexapep"/>
</dbReference>
<evidence type="ECO:0000256" key="3">
    <source>
        <dbReference type="ARBA" id="ARBA00023315"/>
    </source>
</evidence>
<evidence type="ECO:0000256" key="1">
    <source>
        <dbReference type="ARBA" id="ARBA00022679"/>
    </source>
</evidence>
<proteinExistence type="predicted"/>
<dbReference type="InterPro" id="IPR018357">
    <property type="entry name" value="Hexapep_transf_CS"/>
</dbReference>
<reference evidence="4 5" key="1">
    <citation type="submission" date="2017-10" db="EMBL/GenBank/DDBJ databases">
        <title>Whole genome of Pedobacter ginsengisoli T01R-27 isolated from tomato rhizosphere.</title>
        <authorList>
            <person name="Weon H.-Y."/>
            <person name="Lee S.A."/>
            <person name="Sang M.K."/>
            <person name="Song J."/>
        </authorList>
    </citation>
    <scope>NUCLEOTIDE SEQUENCE [LARGE SCALE GENOMIC DNA]</scope>
    <source>
        <strain evidence="4 5">T01R-27</strain>
    </source>
</reference>
<dbReference type="GO" id="GO:0016746">
    <property type="term" value="F:acyltransferase activity"/>
    <property type="evidence" value="ECO:0007669"/>
    <property type="project" value="UniProtKB-KW"/>
</dbReference>
<sequence length="230" mass="25325">MPPDQKKSYFSYINSRFNNEWSKSNTAITLYRMLIYLLRGFWHRLFFGSASGLVFVGKGASIRYAKYLNVGKDFIVEDYAEVNCMAYKKIMIGDRVTIGKFALVRPTNSYGGAIGEGLKIGNNSSIGPYAYIGCSGMIEIGDNVMMSPRVSIYAENHVFDRTDITIKDQGVKREFVKIEDDCWIAANSIILAGVTIGKGSIIAAGSVVTRDVPPYSIVAGVPATVIKSRI</sequence>
<dbReference type="RefSeq" id="WP_099439887.1">
    <property type="nucleotide sequence ID" value="NZ_CP024091.1"/>
</dbReference>
<keyword evidence="1 4" id="KW-0808">Transferase</keyword>
<evidence type="ECO:0000313" key="5">
    <source>
        <dbReference type="Proteomes" id="UP000223749"/>
    </source>
</evidence>
<dbReference type="AlphaFoldDB" id="A0A2D1U8N7"/>
<accession>A0A2D1U8N7</accession>
<dbReference type="InterPro" id="IPR011004">
    <property type="entry name" value="Trimer_LpxA-like_sf"/>
</dbReference>
<dbReference type="Gene3D" id="2.160.10.10">
    <property type="entry name" value="Hexapeptide repeat proteins"/>
    <property type="match status" value="1"/>
</dbReference>
<dbReference type="PANTHER" id="PTHR23416">
    <property type="entry name" value="SIALIC ACID SYNTHASE-RELATED"/>
    <property type="match status" value="1"/>
</dbReference>
<dbReference type="SUPFAM" id="SSF51161">
    <property type="entry name" value="Trimeric LpxA-like enzymes"/>
    <property type="match status" value="2"/>
</dbReference>
<evidence type="ECO:0000313" key="4">
    <source>
        <dbReference type="EMBL" id="ATP57979.1"/>
    </source>
</evidence>
<dbReference type="PROSITE" id="PS00101">
    <property type="entry name" value="HEXAPEP_TRANSFERASES"/>
    <property type="match status" value="1"/>
</dbReference>
<dbReference type="KEGG" id="pgs:CPT03_16665"/>
<dbReference type="PANTHER" id="PTHR23416:SF78">
    <property type="entry name" value="LIPOPOLYSACCHARIDE BIOSYNTHESIS O-ACETYL TRANSFERASE WBBJ-RELATED"/>
    <property type="match status" value="1"/>
</dbReference>
<dbReference type="EMBL" id="CP024091">
    <property type="protein sequence ID" value="ATP57979.1"/>
    <property type="molecule type" value="Genomic_DNA"/>
</dbReference>
<dbReference type="Proteomes" id="UP000223749">
    <property type="component" value="Chromosome"/>
</dbReference>
<keyword evidence="2" id="KW-0677">Repeat</keyword>